<sequence length="494" mass="49962">MNLGLRWKLYGDGSAPPPGEVVRPQERLSWGRTTGLGAQHVVAMFGATFVFPVIMGLDPNLAIMMSGLATILFLLIVQGRVPSYLGTSASFVAAAAAISPGGANPALLTGAIMVAGLVLALSGIAIHLLGPRAVLAAFPPAVTGAVVMLIGFNLAPVVAENYWPFDQWVGLLTMAFVILATVLLRGFLGRITILLGLVFGFVLSWLFDLVLGAAALPEGQGGGAAPRVDLSAVGEAAWIGLPDFHAPAFQASAVLVALPAVIALIAENAGHVKAVQEMTGDDLNPYMGRAIFADGLATSLASAVGGSPTTTYAENIGVMAATRVYSTAAYYVAAIVAVLFGLCPKFGELVAATPAGVLGGITVVLYGMIGLLGAKIWVENRVDFGNPIVLVPLAAGLIAGIGGVSLRITEGFALEGIALGTIIILAGYHLLHRLAPQSMRPAPDGDAGVRRPDSGAGVVLGSGVDAVSGEDAESGSTGGGETGKEGRDGSGAGA</sequence>
<evidence type="ECO:0000313" key="10">
    <source>
        <dbReference type="Proteomes" id="UP001499993"/>
    </source>
</evidence>
<feature type="transmembrane region" description="Helical" evidence="8">
    <location>
        <begin position="167"/>
        <end position="184"/>
    </location>
</feature>
<feature type="transmembrane region" description="Helical" evidence="8">
    <location>
        <begin position="36"/>
        <end position="55"/>
    </location>
</feature>
<feature type="transmembrane region" description="Helical" evidence="8">
    <location>
        <begin position="384"/>
        <end position="406"/>
    </location>
</feature>
<keyword evidence="6 8" id="KW-0472">Membrane</keyword>
<evidence type="ECO:0000256" key="6">
    <source>
        <dbReference type="ARBA" id="ARBA00023136"/>
    </source>
</evidence>
<keyword evidence="3" id="KW-0813">Transport</keyword>
<evidence type="ECO:0000256" key="8">
    <source>
        <dbReference type="SAM" id="Phobius"/>
    </source>
</evidence>
<keyword evidence="5 8" id="KW-1133">Transmembrane helix</keyword>
<feature type="transmembrane region" description="Helical" evidence="8">
    <location>
        <begin position="133"/>
        <end position="155"/>
    </location>
</feature>
<feature type="transmembrane region" description="Helical" evidence="8">
    <location>
        <begin position="84"/>
        <end position="101"/>
    </location>
</feature>
<feature type="region of interest" description="Disordered" evidence="7">
    <location>
        <begin position="441"/>
        <end position="494"/>
    </location>
</feature>
<name>A0ABP9GEP8_9ACTN</name>
<dbReference type="RefSeq" id="WP_345556575.1">
    <property type="nucleotide sequence ID" value="NZ_BAABIK010000011.1"/>
</dbReference>
<feature type="transmembrane region" description="Helical" evidence="8">
    <location>
        <begin position="412"/>
        <end position="431"/>
    </location>
</feature>
<evidence type="ECO:0000256" key="5">
    <source>
        <dbReference type="ARBA" id="ARBA00022989"/>
    </source>
</evidence>
<evidence type="ECO:0000256" key="7">
    <source>
        <dbReference type="SAM" id="MobiDB-lite"/>
    </source>
</evidence>
<dbReference type="EMBL" id="BAABIK010000011">
    <property type="protein sequence ID" value="GAA4940574.1"/>
    <property type="molecule type" value="Genomic_DNA"/>
</dbReference>
<feature type="transmembrane region" description="Helical" evidence="8">
    <location>
        <begin position="191"/>
        <end position="216"/>
    </location>
</feature>
<accession>A0ABP9GEP8</accession>
<comment type="caution">
    <text evidence="9">The sequence shown here is derived from an EMBL/GenBank/DDBJ whole genome shotgun (WGS) entry which is preliminary data.</text>
</comment>
<feature type="transmembrane region" description="Helical" evidence="8">
    <location>
        <begin position="61"/>
        <end position="77"/>
    </location>
</feature>
<gene>
    <name evidence="9" type="ORF">GCM10023224_22850</name>
</gene>
<dbReference type="PANTHER" id="PTHR42810:SF4">
    <property type="entry name" value="URIC ACID TRANSPORTER UACT"/>
    <property type="match status" value="1"/>
</dbReference>
<feature type="transmembrane region" description="Helical" evidence="8">
    <location>
        <begin position="107"/>
        <end position="126"/>
    </location>
</feature>
<evidence type="ECO:0000256" key="4">
    <source>
        <dbReference type="ARBA" id="ARBA00022692"/>
    </source>
</evidence>
<dbReference type="Pfam" id="PF00860">
    <property type="entry name" value="Xan_ur_permease"/>
    <property type="match status" value="1"/>
</dbReference>
<dbReference type="InterPro" id="IPR006043">
    <property type="entry name" value="NCS2"/>
</dbReference>
<comment type="similarity">
    <text evidence="2">Belongs to the nucleobase:cation symporter-2 (NCS2) (TC 2.A.40) family.</text>
</comment>
<proteinExistence type="inferred from homology"/>
<dbReference type="Proteomes" id="UP001499993">
    <property type="component" value="Unassembled WGS sequence"/>
</dbReference>
<evidence type="ECO:0000256" key="2">
    <source>
        <dbReference type="ARBA" id="ARBA00008821"/>
    </source>
</evidence>
<keyword evidence="4 8" id="KW-0812">Transmembrane</keyword>
<keyword evidence="10" id="KW-1185">Reference proteome</keyword>
<dbReference type="PANTHER" id="PTHR42810">
    <property type="entry name" value="PURINE PERMEASE C1399.01C-RELATED"/>
    <property type="match status" value="1"/>
</dbReference>
<reference evidence="10" key="1">
    <citation type="journal article" date="2019" name="Int. J. Syst. Evol. Microbiol.">
        <title>The Global Catalogue of Microorganisms (GCM) 10K type strain sequencing project: providing services to taxonomists for standard genome sequencing and annotation.</title>
        <authorList>
            <consortium name="The Broad Institute Genomics Platform"/>
            <consortium name="The Broad Institute Genome Sequencing Center for Infectious Disease"/>
            <person name="Wu L."/>
            <person name="Ma J."/>
        </authorList>
    </citation>
    <scope>NUCLEOTIDE SEQUENCE [LARGE SCALE GENOMIC DNA]</scope>
    <source>
        <strain evidence="10">JCM 18123</strain>
    </source>
</reference>
<feature type="transmembrane region" description="Helical" evidence="8">
    <location>
        <begin position="328"/>
        <end position="347"/>
    </location>
</feature>
<organism evidence="9 10">
    <name type="scientific">Streptomonospora halophila</name>
    <dbReference type="NCBI Taxonomy" id="427369"/>
    <lineage>
        <taxon>Bacteria</taxon>
        <taxon>Bacillati</taxon>
        <taxon>Actinomycetota</taxon>
        <taxon>Actinomycetes</taxon>
        <taxon>Streptosporangiales</taxon>
        <taxon>Nocardiopsidaceae</taxon>
        <taxon>Streptomonospora</taxon>
    </lineage>
</organism>
<feature type="transmembrane region" description="Helical" evidence="8">
    <location>
        <begin position="353"/>
        <end position="372"/>
    </location>
</feature>
<evidence type="ECO:0000256" key="1">
    <source>
        <dbReference type="ARBA" id="ARBA00004141"/>
    </source>
</evidence>
<comment type="subcellular location">
    <subcellularLocation>
        <location evidence="1">Membrane</location>
        <topology evidence="1">Multi-pass membrane protein</topology>
    </subcellularLocation>
</comment>
<evidence type="ECO:0000313" key="9">
    <source>
        <dbReference type="EMBL" id="GAA4940574.1"/>
    </source>
</evidence>
<evidence type="ECO:0000256" key="3">
    <source>
        <dbReference type="ARBA" id="ARBA00022448"/>
    </source>
</evidence>
<feature type="transmembrane region" description="Helical" evidence="8">
    <location>
        <begin position="248"/>
        <end position="266"/>
    </location>
</feature>
<protein>
    <submittedName>
        <fullName evidence="9">Solute carrier family 23 protein</fullName>
    </submittedName>
</protein>